<feature type="transmembrane region" description="Helical" evidence="10">
    <location>
        <begin position="380"/>
        <end position="399"/>
    </location>
</feature>
<evidence type="ECO:0000256" key="5">
    <source>
        <dbReference type="ARBA" id="ARBA00022842"/>
    </source>
</evidence>
<proteinExistence type="predicted"/>
<sequence length="422" mass="46036">MRVKFLREALVDKSIYCKPLRFGGVYFHNVVDSSLSKDRRHLDLLPRSRFPSILPLSIQMEELLHLGTSLDSEDIYNHKRLAKNQVIVCSLYLRSKSLVTVDTATELEHQDYTKQHMGPHGFHLNTSLQELSYQDPVYLMAPLHRTDTFCIAKICLMWIDRDSDNICFSWTRINSSSCSGDKHIATITAFWLGHTSGLVDETGKPTGGLFGIAVGTMGMLSTAAYVLTMDMFGPIADSAGGGIMEMSQQPESVWEITDVLDAVGNTTKAITKGFAIGSAALATFFPFDIAIPEVFIGGLLGYMLIFVFSACASSAVGRTAQKVANEDSRESQTTFAIVASASLQEMIKPGALATVSPVVIGLFFRLLGHYTGQQFLGAKVVALTLMFATVVGILLALFLNTAGSAWDNSKKYIETGALGRQS</sequence>
<evidence type="ECO:0000256" key="3">
    <source>
        <dbReference type="ARBA" id="ARBA00022448"/>
    </source>
</evidence>
<evidence type="ECO:0000256" key="1">
    <source>
        <dbReference type="ARBA" id="ARBA00004127"/>
    </source>
</evidence>
<keyword evidence="12" id="KW-1185">Reference proteome</keyword>
<dbReference type="Pfam" id="PF03030">
    <property type="entry name" value="H_PPase"/>
    <property type="match status" value="1"/>
</dbReference>
<dbReference type="AlphaFoldDB" id="A0A9E7JYG8"/>
<keyword evidence="7 10" id="KW-1133">Transmembrane helix</keyword>
<dbReference type="OrthoDB" id="754859at2759"/>
<feature type="transmembrane region" description="Helical" evidence="10">
    <location>
        <begin position="350"/>
        <end position="368"/>
    </location>
</feature>
<dbReference type="InterPro" id="IPR004131">
    <property type="entry name" value="PPase-energised_H-pump"/>
</dbReference>
<evidence type="ECO:0000313" key="11">
    <source>
        <dbReference type="EMBL" id="URD98325.1"/>
    </source>
</evidence>
<evidence type="ECO:0000313" key="12">
    <source>
        <dbReference type="Proteomes" id="UP001055439"/>
    </source>
</evidence>
<keyword evidence="8" id="KW-0406">Ion transport</keyword>
<evidence type="ECO:0000256" key="6">
    <source>
        <dbReference type="ARBA" id="ARBA00022967"/>
    </source>
</evidence>
<evidence type="ECO:0000256" key="10">
    <source>
        <dbReference type="SAM" id="Phobius"/>
    </source>
</evidence>
<keyword evidence="9 10" id="KW-0472">Membrane</keyword>
<evidence type="ECO:0000256" key="7">
    <source>
        <dbReference type="ARBA" id="ARBA00022989"/>
    </source>
</evidence>
<keyword evidence="6" id="KW-1278">Translocase</keyword>
<dbReference type="EC" id="7.1.3.1" evidence="2"/>
<evidence type="ECO:0000256" key="4">
    <source>
        <dbReference type="ARBA" id="ARBA00022692"/>
    </source>
</evidence>
<feature type="transmembrane region" description="Helical" evidence="10">
    <location>
        <begin position="294"/>
        <end position="316"/>
    </location>
</feature>
<gene>
    <name evidence="11" type="ORF">MUK42_21375</name>
</gene>
<evidence type="ECO:0000256" key="8">
    <source>
        <dbReference type="ARBA" id="ARBA00023065"/>
    </source>
</evidence>
<dbReference type="GO" id="GO:0012505">
    <property type="term" value="C:endomembrane system"/>
    <property type="evidence" value="ECO:0007669"/>
    <property type="project" value="UniProtKB-SubCell"/>
</dbReference>
<keyword evidence="5" id="KW-0460">Magnesium</keyword>
<dbReference type="GO" id="GO:0009678">
    <property type="term" value="F:diphosphate hydrolysis-driven proton transmembrane transporter activity"/>
    <property type="evidence" value="ECO:0007669"/>
    <property type="project" value="UniProtKB-EC"/>
</dbReference>
<reference evidence="11" key="1">
    <citation type="submission" date="2022-05" db="EMBL/GenBank/DDBJ databases">
        <title>The Musa troglodytarum L. genome provides insights into the mechanism of non-climacteric behaviour and enrichment of carotenoids.</title>
        <authorList>
            <person name="Wang J."/>
        </authorList>
    </citation>
    <scope>NUCLEOTIDE SEQUENCE</scope>
    <source>
        <tissue evidence="11">Leaf</tissue>
    </source>
</reference>
<feature type="transmembrane region" description="Helical" evidence="10">
    <location>
        <begin position="208"/>
        <end position="227"/>
    </location>
</feature>
<comment type="subcellular location">
    <subcellularLocation>
        <location evidence="1">Endomembrane system</location>
        <topology evidence="1">Multi-pass membrane protein</topology>
    </subcellularLocation>
</comment>
<dbReference type="EMBL" id="CP097506">
    <property type="protein sequence ID" value="URD98325.1"/>
    <property type="molecule type" value="Genomic_DNA"/>
</dbReference>
<dbReference type="GO" id="GO:0004427">
    <property type="term" value="F:inorganic diphosphate phosphatase activity"/>
    <property type="evidence" value="ECO:0007669"/>
    <property type="project" value="InterPro"/>
</dbReference>
<dbReference type="GO" id="GO:0016020">
    <property type="term" value="C:membrane"/>
    <property type="evidence" value="ECO:0007669"/>
    <property type="project" value="InterPro"/>
</dbReference>
<keyword evidence="3" id="KW-0813">Transport</keyword>
<accession>A0A9E7JYG8</accession>
<evidence type="ECO:0000256" key="2">
    <source>
        <dbReference type="ARBA" id="ARBA00013242"/>
    </source>
</evidence>
<evidence type="ECO:0000256" key="9">
    <source>
        <dbReference type="ARBA" id="ARBA00023136"/>
    </source>
</evidence>
<protein>
    <recommendedName>
        <fullName evidence="2">H(+)-exporting diphosphatase</fullName>
        <ecNumber evidence="2">7.1.3.1</ecNumber>
    </recommendedName>
</protein>
<name>A0A9E7JYG8_9LILI</name>
<organism evidence="11 12">
    <name type="scientific">Musa troglodytarum</name>
    <name type="common">fe'i banana</name>
    <dbReference type="NCBI Taxonomy" id="320322"/>
    <lineage>
        <taxon>Eukaryota</taxon>
        <taxon>Viridiplantae</taxon>
        <taxon>Streptophyta</taxon>
        <taxon>Embryophyta</taxon>
        <taxon>Tracheophyta</taxon>
        <taxon>Spermatophyta</taxon>
        <taxon>Magnoliopsida</taxon>
        <taxon>Liliopsida</taxon>
        <taxon>Zingiberales</taxon>
        <taxon>Musaceae</taxon>
        <taxon>Musa</taxon>
    </lineage>
</organism>
<keyword evidence="4 10" id="KW-0812">Transmembrane</keyword>
<dbReference type="Proteomes" id="UP001055439">
    <property type="component" value="Chromosome 4"/>
</dbReference>
<dbReference type="PANTHER" id="PTHR31998">
    <property type="entry name" value="K(+)-INSENSITIVE PYROPHOSPHATE-ENERGIZED PROTON PUMP"/>
    <property type="match status" value="1"/>
</dbReference>